<evidence type="ECO:0000256" key="5">
    <source>
        <dbReference type="ARBA" id="ARBA00023163"/>
    </source>
</evidence>
<dbReference type="InterPro" id="IPR013325">
    <property type="entry name" value="RNA_pol_sigma_r2"/>
</dbReference>
<dbReference type="GO" id="GO:0016987">
    <property type="term" value="F:sigma factor activity"/>
    <property type="evidence" value="ECO:0007669"/>
    <property type="project" value="UniProtKB-KW"/>
</dbReference>
<keyword evidence="5" id="KW-0804">Transcription</keyword>
<keyword evidence="4" id="KW-0238">DNA-binding</keyword>
<dbReference type="GO" id="GO:0003677">
    <property type="term" value="F:DNA binding"/>
    <property type="evidence" value="ECO:0007669"/>
    <property type="project" value="UniProtKB-KW"/>
</dbReference>
<sequence length="160" mass="19188">MESFEQLVDQYQPMLHKIMHSLHLYKHHEEFYQHSLIALWEASQRFNPQKGSFTNYAYTYIKGYLLMELKKLHQDQERNVHPDEQFWDLAADPYSDDPLQEEILLSYCETLTPNQKKWLLYTIRDRLSVKEIAELEKVSLSAVKGWRSGAREKVKNLIRE</sequence>
<accession>A0A6H1NW52</accession>
<dbReference type="InterPro" id="IPR014284">
    <property type="entry name" value="RNA_pol_sigma-70_dom"/>
</dbReference>
<dbReference type="Gene3D" id="1.10.10.10">
    <property type="entry name" value="Winged helix-like DNA-binding domain superfamily/Winged helix DNA-binding domain"/>
    <property type="match status" value="1"/>
</dbReference>
<reference evidence="7 8" key="2">
    <citation type="submission" date="2020-04" db="EMBL/GenBank/DDBJ databases">
        <authorList>
            <person name="Fomenkov A."/>
            <person name="Anton B.P."/>
            <person name="Roberts R.J."/>
        </authorList>
    </citation>
    <scope>NUCLEOTIDE SEQUENCE [LARGE SCALE GENOMIC DNA]</scope>
    <source>
        <strain evidence="7 8">S2</strain>
    </source>
</reference>
<evidence type="ECO:0000256" key="4">
    <source>
        <dbReference type="ARBA" id="ARBA00023125"/>
    </source>
</evidence>
<dbReference type="AlphaFoldDB" id="A0A6H1NW52"/>
<proteinExistence type="inferred from homology"/>
<dbReference type="Proteomes" id="UP000501868">
    <property type="component" value="Chromosome"/>
</dbReference>
<feature type="domain" description="RNA polymerase sigma-70 region 2" evidence="6">
    <location>
        <begin position="7"/>
        <end position="71"/>
    </location>
</feature>
<gene>
    <name evidence="7" type="ORF">HFZ78_00915</name>
</gene>
<protein>
    <submittedName>
        <fullName evidence="7">Sigma-70 family RNA polymerase sigma factor</fullName>
    </submittedName>
</protein>
<dbReference type="InterPro" id="IPR013324">
    <property type="entry name" value="RNA_pol_sigma_r3/r4-like"/>
</dbReference>
<evidence type="ECO:0000313" key="8">
    <source>
        <dbReference type="Proteomes" id="UP000501868"/>
    </source>
</evidence>
<evidence type="ECO:0000259" key="6">
    <source>
        <dbReference type="Pfam" id="PF04542"/>
    </source>
</evidence>
<dbReference type="EMBL" id="CP051128">
    <property type="protein sequence ID" value="QIZ05509.1"/>
    <property type="molecule type" value="Genomic_DNA"/>
</dbReference>
<evidence type="ECO:0000256" key="2">
    <source>
        <dbReference type="ARBA" id="ARBA00023015"/>
    </source>
</evidence>
<organism evidence="7 8">
    <name type="scientific">Priestia megaterium</name>
    <name type="common">Bacillus megaterium</name>
    <dbReference type="NCBI Taxonomy" id="1404"/>
    <lineage>
        <taxon>Bacteria</taxon>
        <taxon>Bacillati</taxon>
        <taxon>Bacillota</taxon>
        <taxon>Bacilli</taxon>
        <taxon>Bacillales</taxon>
        <taxon>Bacillaceae</taxon>
        <taxon>Priestia</taxon>
    </lineage>
</organism>
<dbReference type="InterPro" id="IPR036388">
    <property type="entry name" value="WH-like_DNA-bd_sf"/>
</dbReference>
<dbReference type="SUPFAM" id="SSF88659">
    <property type="entry name" value="Sigma3 and sigma4 domains of RNA polymerase sigma factors"/>
    <property type="match status" value="1"/>
</dbReference>
<dbReference type="InterPro" id="IPR007627">
    <property type="entry name" value="RNA_pol_sigma70_r2"/>
</dbReference>
<evidence type="ECO:0000313" key="7">
    <source>
        <dbReference type="EMBL" id="QIZ05509.1"/>
    </source>
</evidence>
<keyword evidence="2" id="KW-0805">Transcription regulation</keyword>
<dbReference type="InterPro" id="IPR039425">
    <property type="entry name" value="RNA_pol_sigma-70-like"/>
</dbReference>
<dbReference type="SUPFAM" id="SSF88946">
    <property type="entry name" value="Sigma2 domain of RNA polymerase sigma factors"/>
    <property type="match status" value="1"/>
</dbReference>
<reference evidence="7 8" key="1">
    <citation type="submission" date="2020-04" db="EMBL/GenBank/DDBJ databases">
        <title>Genome-Wide Identification of 5-Methylcytosine Sites in Bacterial Genomes By High-Throughput Sequencing of MspJI Restriction Fragments.</title>
        <authorList>
            <person name="Wu V."/>
        </authorList>
    </citation>
    <scope>NUCLEOTIDE SEQUENCE [LARGE SCALE GENOMIC DNA]</scope>
    <source>
        <strain evidence="7 8">S2</strain>
    </source>
</reference>
<dbReference type="NCBIfam" id="TIGR02937">
    <property type="entry name" value="sigma70-ECF"/>
    <property type="match status" value="1"/>
</dbReference>
<dbReference type="PANTHER" id="PTHR43133">
    <property type="entry name" value="RNA POLYMERASE ECF-TYPE SIGMA FACTO"/>
    <property type="match status" value="1"/>
</dbReference>
<evidence type="ECO:0000256" key="1">
    <source>
        <dbReference type="ARBA" id="ARBA00010641"/>
    </source>
</evidence>
<dbReference type="GO" id="GO:0006352">
    <property type="term" value="P:DNA-templated transcription initiation"/>
    <property type="evidence" value="ECO:0007669"/>
    <property type="project" value="InterPro"/>
</dbReference>
<dbReference type="Gene3D" id="1.10.1740.10">
    <property type="match status" value="1"/>
</dbReference>
<dbReference type="PANTHER" id="PTHR43133:SF8">
    <property type="entry name" value="RNA POLYMERASE SIGMA FACTOR HI_1459-RELATED"/>
    <property type="match status" value="1"/>
</dbReference>
<comment type="similarity">
    <text evidence="1">Belongs to the sigma-70 factor family. ECF subfamily.</text>
</comment>
<keyword evidence="3" id="KW-0731">Sigma factor</keyword>
<evidence type="ECO:0000256" key="3">
    <source>
        <dbReference type="ARBA" id="ARBA00023082"/>
    </source>
</evidence>
<name>A0A6H1NW52_PRIMG</name>
<dbReference type="Pfam" id="PF04542">
    <property type="entry name" value="Sigma70_r2"/>
    <property type="match status" value="1"/>
</dbReference>